<keyword evidence="2" id="KW-1185">Reference proteome</keyword>
<name>A0A1G7CC59_9FLAO</name>
<dbReference type="Proteomes" id="UP000199321">
    <property type="component" value="Unassembled WGS sequence"/>
</dbReference>
<dbReference type="PROSITE" id="PS51257">
    <property type="entry name" value="PROKAR_LIPOPROTEIN"/>
    <property type="match status" value="1"/>
</dbReference>
<gene>
    <name evidence="1" type="ORF">SAMN05421855_101300</name>
</gene>
<dbReference type="STRING" id="227084.SAMN05421855_101300"/>
<accession>A0A1G7CC59</accession>
<evidence type="ECO:0000313" key="2">
    <source>
        <dbReference type="Proteomes" id="UP000199321"/>
    </source>
</evidence>
<sequence length="293" mass="34421">MRHAIFLISAILLLFGCSNNDNDAVQEEQIRELKIKSFTLSKYAPGNGFPEHTAFFFDEDAKISQIHDYRESNPGKFIQDISYNDQGLILNNDWLYVTDNQTEMFGHIETEYNASNELIEMIEYDANDQQENTYHLTHYQDSIQVVANLNTTIEEKLTFKFNPNNLLVQQDVIPADLISFYRKDYFYENGNLIKQQTTINSNITEIIYRYDDKINPLYTVLNNSYEQLISIGRAGWYKFYPNLNYFYSKNNFTSYEGLSADDIITYQYNDLGYPISGEKVIDDFTLKLTYEYY</sequence>
<dbReference type="RefSeq" id="WP_093139637.1">
    <property type="nucleotide sequence ID" value="NZ_BMWO01000001.1"/>
</dbReference>
<dbReference type="AlphaFoldDB" id="A0A1G7CC59"/>
<reference evidence="1 2" key="1">
    <citation type="submission" date="2016-10" db="EMBL/GenBank/DDBJ databases">
        <authorList>
            <person name="de Groot N.N."/>
        </authorList>
    </citation>
    <scope>NUCLEOTIDE SEQUENCE [LARGE SCALE GENOMIC DNA]</scope>
    <source>
        <strain evidence="1 2">DSM 16195</strain>
    </source>
</reference>
<evidence type="ECO:0000313" key="1">
    <source>
        <dbReference type="EMBL" id="SDE36962.1"/>
    </source>
</evidence>
<proteinExistence type="predicted"/>
<organism evidence="1 2">
    <name type="scientific">Ulvibacter litoralis</name>
    <dbReference type="NCBI Taxonomy" id="227084"/>
    <lineage>
        <taxon>Bacteria</taxon>
        <taxon>Pseudomonadati</taxon>
        <taxon>Bacteroidota</taxon>
        <taxon>Flavobacteriia</taxon>
        <taxon>Flavobacteriales</taxon>
        <taxon>Flavobacteriaceae</taxon>
        <taxon>Ulvibacter</taxon>
    </lineage>
</organism>
<dbReference type="EMBL" id="FNBA01000001">
    <property type="protein sequence ID" value="SDE36962.1"/>
    <property type="molecule type" value="Genomic_DNA"/>
</dbReference>
<dbReference type="OrthoDB" id="1444189at2"/>
<protein>
    <submittedName>
        <fullName evidence="1">Uncharacterized protein</fullName>
    </submittedName>
</protein>